<dbReference type="EMBL" id="CP151767">
    <property type="protein sequence ID" value="WZU68839.1"/>
    <property type="molecule type" value="Genomic_DNA"/>
</dbReference>
<feature type="transmembrane region" description="Helical" evidence="1">
    <location>
        <begin position="69"/>
        <end position="88"/>
    </location>
</feature>
<organism evidence="2 3">
    <name type="scientific">Yoonia rhodophyticola</name>
    <dbReference type="NCBI Taxonomy" id="3137370"/>
    <lineage>
        <taxon>Bacteria</taxon>
        <taxon>Pseudomonadati</taxon>
        <taxon>Pseudomonadota</taxon>
        <taxon>Alphaproteobacteria</taxon>
        <taxon>Rhodobacterales</taxon>
        <taxon>Paracoccaceae</taxon>
        <taxon>Yoonia</taxon>
    </lineage>
</organism>
<evidence type="ECO:0000256" key="1">
    <source>
        <dbReference type="SAM" id="Phobius"/>
    </source>
</evidence>
<keyword evidence="1" id="KW-0472">Membrane</keyword>
<gene>
    <name evidence="2" type="ORF">AABB31_08215</name>
</gene>
<sequence length="91" mass="10239">MQFVRLVVFGFVALTIIYFSISLYSKSVRRERLEKEFDANPPEGADAAARDAYIKNGMEAYHNSIRPKLIGLVYVVPVVVVSVIVYVVNTN</sequence>
<evidence type="ECO:0008006" key="4">
    <source>
        <dbReference type="Google" id="ProtNLM"/>
    </source>
</evidence>
<dbReference type="RefSeq" id="WP_342078131.1">
    <property type="nucleotide sequence ID" value="NZ_CP151767.2"/>
</dbReference>
<reference evidence="3" key="1">
    <citation type="submission" date="2024-04" db="EMBL/GenBank/DDBJ databases">
        <title>Phylogenomic analyses of a clade within the roseobacter group suggest taxonomic reassignments of species of the genera Aestuariivita, Citreicella, Loktanella, Nautella, Pelagibaca, Ruegeria, Thalassobius, Thiobacimonas and Tropicibacter, and the proposal o.</title>
        <authorList>
            <person name="Jeon C.O."/>
        </authorList>
    </citation>
    <scope>NUCLEOTIDE SEQUENCE [LARGE SCALE GENOMIC DNA]</scope>
    <source>
        <strain evidence="3">SS1-5</strain>
    </source>
</reference>
<accession>A0AAN0MC69</accession>
<dbReference type="KEGG" id="yrh:AABB31_08215"/>
<keyword evidence="1" id="KW-1133">Transmembrane helix</keyword>
<reference evidence="2 3" key="2">
    <citation type="submission" date="2024-08" db="EMBL/GenBank/DDBJ databases">
        <title>Phylogenomic analyses of a clade within the roseobacter group suggest taxonomic reassignments of species of the genera Aestuariivita, Citreicella, Loktanella, Nautella, Pelagibaca, Ruegeria, Thalassobius, Thiobacimonas and Tropicibacter, and the proposal o.</title>
        <authorList>
            <person name="Jeon C.O."/>
        </authorList>
    </citation>
    <scope>NUCLEOTIDE SEQUENCE [LARGE SCALE GENOMIC DNA]</scope>
    <source>
        <strain evidence="2 3">SS1-5</strain>
    </source>
</reference>
<evidence type="ECO:0000313" key="3">
    <source>
        <dbReference type="Proteomes" id="UP001470809"/>
    </source>
</evidence>
<evidence type="ECO:0000313" key="2">
    <source>
        <dbReference type="EMBL" id="WZU68839.1"/>
    </source>
</evidence>
<keyword evidence="3" id="KW-1185">Reference proteome</keyword>
<dbReference type="AlphaFoldDB" id="A0AAN0MC69"/>
<dbReference type="Proteomes" id="UP001470809">
    <property type="component" value="Chromosome"/>
</dbReference>
<name>A0AAN0MC69_9RHOB</name>
<proteinExistence type="predicted"/>
<feature type="transmembrane region" description="Helical" evidence="1">
    <location>
        <begin position="6"/>
        <end position="25"/>
    </location>
</feature>
<protein>
    <recommendedName>
        <fullName evidence="4">Cation/multidrug efflux pump</fullName>
    </recommendedName>
</protein>
<keyword evidence="1" id="KW-0812">Transmembrane</keyword>